<gene>
    <name evidence="9" type="ORF">OMP38_06330</name>
</gene>
<evidence type="ECO:0000313" key="9">
    <source>
        <dbReference type="EMBL" id="MDG0790507.1"/>
    </source>
</evidence>
<dbReference type="PANTHER" id="PTHR43744:SF12">
    <property type="entry name" value="ABC TRANSPORTER PERMEASE PROTEIN MG189-RELATED"/>
    <property type="match status" value="1"/>
</dbReference>
<keyword evidence="6 7" id="KW-0472">Membrane</keyword>
<comment type="caution">
    <text evidence="9">The sequence shown here is derived from an EMBL/GenBank/DDBJ whole genome shotgun (WGS) entry which is preliminary data.</text>
</comment>
<dbReference type="PROSITE" id="PS50928">
    <property type="entry name" value="ABC_TM1"/>
    <property type="match status" value="1"/>
</dbReference>
<feature type="transmembrane region" description="Helical" evidence="7">
    <location>
        <begin position="169"/>
        <end position="194"/>
    </location>
</feature>
<dbReference type="InterPro" id="IPR000515">
    <property type="entry name" value="MetI-like"/>
</dbReference>
<comment type="subcellular location">
    <subcellularLocation>
        <location evidence="1 7">Cell membrane</location>
        <topology evidence="1 7">Multi-pass membrane protein</topology>
    </subcellularLocation>
</comment>
<keyword evidence="5 7" id="KW-1133">Transmembrane helix</keyword>
<dbReference type="AlphaFoldDB" id="A0A9X4QLX2"/>
<name>A0A9X4QLX2_9BACL</name>
<evidence type="ECO:0000256" key="3">
    <source>
        <dbReference type="ARBA" id="ARBA00022475"/>
    </source>
</evidence>
<evidence type="ECO:0000256" key="1">
    <source>
        <dbReference type="ARBA" id="ARBA00004651"/>
    </source>
</evidence>
<evidence type="ECO:0000256" key="5">
    <source>
        <dbReference type="ARBA" id="ARBA00022989"/>
    </source>
</evidence>
<feature type="transmembrane region" description="Helical" evidence="7">
    <location>
        <begin position="273"/>
        <end position="294"/>
    </location>
</feature>
<accession>A0A9X4QLX2</accession>
<feature type="transmembrane region" description="Helical" evidence="7">
    <location>
        <begin position="95"/>
        <end position="116"/>
    </location>
</feature>
<dbReference type="RefSeq" id="WP_277564330.1">
    <property type="nucleotide sequence ID" value="NZ_JAPDHZ010000002.1"/>
</dbReference>
<feature type="domain" description="ABC transmembrane type-1" evidence="8">
    <location>
        <begin position="91"/>
        <end position="294"/>
    </location>
</feature>
<evidence type="ECO:0000256" key="7">
    <source>
        <dbReference type="RuleBase" id="RU363032"/>
    </source>
</evidence>
<keyword evidence="10" id="KW-1185">Reference proteome</keyword>
<dbReference type="Proteomes" id="UP001153387">
    <property type="component" value="Unassembled WGS sequence"/>
</dbReference>
<evidence type="ECO:0000256" key="2">
    <source>
        <dbReference type="ARBA" id="ARBA00022448"/>
    </source>
</evidence>
<comment type="similarity">
    <text evidence="7">Belongs to the binding-protein-dependent transport system permease family.</text>
</comment>
<sequence length="309" mass="34309">MSVKSAAAGAARASRPPAVSASASRVFWRIVFYVVSIAISVFMFLPFFWSLITSLKPSDEIFSMPIRWLPSRLTLEHYRAAFTTVPFGLYFWNSLMLAVAGVAANLFFGSLSGFAFAKLNFKLNKPLFRVLLAAMMIPGIVTMIPSFYVLKHFPFAGGNDWYGAGGNGFLNSFWGIILPGASGSFAVFFMRQFFLTLPSDMMEMARIEGAGEFRIFWNIYWPLTKPALATLGIFTFQAGWNSFLWPMIILNDPDKATIQMGLQAFSYNHQTDFGPMMAGALIAILPILLLFLALQKYFVQGIAFSGTKG</sequence>
<dbReference type="InterPro" id="IPR035906">
    <property type="entry name" value="MetI-like_sf"/>
</dbReference>
<evidence type="ECO:0000256" key="4">
    <source>
        <dbReference type="ARBA" id="ARBA00022692"/>
    </source>
</evidence>
<dbReference type="EMBL" id="JAPDHZ010000002">
    <property type="protein sequence ID" value="MDG0790507.1"/>
    <property type="molecule type" value="Genomic_DNA"/>
</dbReference>
<keyword evidence="4 7" id="KW-0812">Transmembrane</keyword>
<keyword evidence="2 7" id="KW-0813">Transport</keyword>
<feature type="transmembrane region" description="Helical" evidence="7">
    <location>
        <begin position="30"/>
        <end position="52"/>
    </location>
</feature>
<dbReference type="CDD" id="cd06261">
    <property type="entry name" value="TM_PBP2"/>
    <property type="match status" value="1"/>
</dbReference>
<feature type="transmembrane region" description="Helical" evidence="7">
    <location>
        <begin position="215"/>
        <end position="236"/>
    </location>
</feature>
<feature type="transmembrane region" description="Helical" evidence="7">
    <location>
        <begin position="128"/>
        <end position="149"/>
    </location>
</feature>
<organism evidence="9 10">
    <name type="scientific">Cohnella ginsengisoli</name>
    <dbReference type="NCBI Taxonomy" id="425004"/>
    <lineage>
        <taxon>Bacteria</taxon>
        <taxon>Bacillati</taxon>
        <taxon>Bacillota</taxon>
        <taxon>Bacilli</taxon>
        <taxon>Bacillales</taxon>
        <taxon>Paenibacillaceae</taxon>
        <taxon>Cohnella</taxon>
    </lineage>
</organism>
<protein>
    <submittedName>
        <fullName evidence="9">Carbohydrate ABC transporter permease</fullName>
    </submittedName>
</protein>
<proteinExistence type="inferred from homology"/>
<evidence type="ECO:0000259" key="8">
    <source>
        <dbReference type="PROSITE" id="PS50928"/>
    </source>
</evidence>
<dbReference type="GO" id="GO:0005886">
    <property type="term" value="C:plasma membrane"/>
    <property type="evidence" value="ECO:0007669"/>
    <property type="project" value="UniProtKB-SubCell"/>
</dbReference>
<dbReference type="GO" id="GO:0055085">
    <property type="term" value="P:transmembrane transport"/>
    <property type="evidence" value="ECO:0007669"/>
    <property type="project" value="InterPro"/>
</dbReference>
<evidence type="ECO:0000313" key="10">
    <source>
        <dbReference type="Proteomes" id="UP001153387"/>
    </source>
</evidence>
<keyword evidence="3" id="KW-1003">Cell membrane</keyword>
<dbReference type="SUPFAM" id="SSF161098">
    <property type="entry name" value="MetI-like"/>
    <property type="match status" value="1"/>
</dbReference>
<dbReference type="Pfam" id="PF00528">
    <property type="entry name" value="BPD_transp_1"/>
    <property type="match status" value="1"/>
</dbReference>
<evidence type="ECO:0000256" key="6">
    <source>
        <dbReference type="ARBA" id="ARBA00023136"/>
    </source>
</evidence>
<reference evidence="9 10" key="1">
    <citation type="submission" date="2022-10" db="EMBL/GenBank/DDBJ databases">
        <title>Comparative genomic analysis of Cohnella hashimotonis sp. nov., isolated from the International Space Station.</title>
        <authorList>
            <person name="Simpson A."/>
            <person name="Venkateswaran K."/>
        </authorList>
    </citation>
    <scope>NUCLEOTIDE SEQUENCE [LARGE SCALE GENOMIC DNA]</scope>
    <source>
        <strain evidence="9 10">DSM 18997</strain>
    </source>
</reference>
<dbReference type="Gene3D" id="1.10.3720.10">
    <property type="entry name" value="MetI-like"/>
    <property type="match status" value="1"/>
</dbReference>
<dbReference type="PANTHER" id="PTHR43744">
    <property type="entry name" value="ABC TRANSPORTER PERMEASE PROTEIN MG189-RELATED-RELATED"/>
    <property type="match status" value="1"/>
</dbReference>